<dbReference type="OrthoDB" id="10372766at2759"/>
<accession>A0A1Y2C1C1</accession>
<organism evidence="1 2">
    <name type="scientific">Rhizoclosmatium globosum</name>
    <dbReference type="NCBI Taxonomy" id="329046"/>
    <lineage>
        <taxon>Eukaryota</taxon>
        <taxon>Fungi</taxon>
        <taxon>Fungi incertae sedis</taxon>
        <taxon>Chytridiomycota</taxon>
        <taxon>Chytridiomycota incertae sedis</taxon>
        <taxon>Chytridiomycetes</taxon>
        <taxon>Chytridiales</taxon>
        <taxon>Chytriomycetaceae</taxon>
        <taxon>Rhizoclosmatium</taxon>
    </lineage>
</organism>
<evidence type="ECO:0000313" key="1">
    <source>
        <dbReference type="EMBL" id="ORY40677.1"/>
    </source>
</evidence>
<dbReference type="AlphaFoldDB" id="A0A1Y2C1C1"/>
<dbReference type="Proteomes" id="UP000193642">
    <property type="component" value="Unassembled WGS sequence"/>
</dbReference>
<sequence length="281" mass="30728">MNPDYVARFRNFVPLPPVIPRFGVPGESAFGLAEFPRSLIPVPVIVPVIPPVASPKVLVGRPATPRFGLSGTAAGRVLQIPPVKKARISVAREKLSPSNYLIYARRRQLGTISLQLPPNASQKVEPLPPVGLKPVPEVPAEAVRPKARRVRVRIPAPEVQLNKALGKTVNAPRRDGRQHMKHKKEFKTRRGSTLVQVYPKQLVVVAAAVELVEVVPVVESVAVNNELQLVDAVSENESVVNIVKEVLSVAEKKSEKKAPLRRSARIASQTVRRSARLANLK</sequence>
<evidence type="ECO:0000313" key="2">
    <source>
        <dbReference type="Proteomes" id="UP000193642"/>
    </source>
</evidence>
<reference evidence="1 2" key="1">
    <citation type="submission" date="2016-07" db="EMBL/GenBank/DDBJ databases">
        <title>Pervasive Adenine N6-methylation of Active Genes in Fungi.</title>
        <authorList>
            <consortium name="DOE Joint Genome Institute"/>
            <person name="Mondo S.J."/>
            <person name="Dannebaum R.O."/>
            <person name="Kuo R.C."/>
            <person name="Labutti K."/>
            <person name="Haridas S."/>
            <person name="Kuo A."/>
            <person name="Salamov A."/>
            <person name="Ahrendt S.R."/>
            <person name="Lipzen A."/>
            <person name="Sullivan W."/>
            <person name="Andreopoulos W.B."/>
            <person name="Clum A."/>
            <person name="Lindquist E."/>
            <person name="Daum C."/>
            <person name="Ramamoorthy G.K."/>
            <person name="Gryganskyi A."/>
            <person name="Culley D."/>
            <person name="Magnuson J.K."/>
            <person name="James T.Y."/>
            <person name="O'Malley M.A."/>
            <person name="Stajich J.E."/>
            <person name="Spatafora J.W."/>
            <person name="Visel A."/>
            <person name="Grigoriev I.V."/>
        </authorList>
    </citation>
    <scope>NUCLEOTIDE SEQUENCE [LARGE SCALE GENOMIC DNA]</scope>
    <source>
        <strain evidence="1 2">JEL800</strain>
    </source>
</reference>
<proteinExistence type="predicted"/>
<comment type="caution">
    <text evidence="1">The sequence shown here is derived from an EMBL/GenBank/DDBJ whole genome shotgun (WGS) entry which is preliminary data.</text>
</comment>
<name>A0A1Y2C1C1_9FUNG</name>
<dbReference type="EMBL" id="MCGO01000034">
    <property type="protein sequence ID" value="ORY40677.1"/>
    <property type="molecule type" value="Genomic_DNA"/>
</dbReference>
<gene>
    <name evidence="1" type="ORF">BCR33DRAFT_356467</name>
</gene>
<keyword evidence="2" id="KW-1185">Reference proteome</keyword>
<protein>
    <submittedName>
        <fullName evidence="1">Uncharacterized protein</fullName>
    </submittedName>
</protein>